<dbReference type="Proteomes" id="UP001286313">
    <property type="component" value="Unassembled WGS sequence"/>
</dbReference>
<dbReference type="EMBL" id="JAWQEG010004461">
    <property type="protein sequence ID" value="KAK3861605.1"/>
    <property type="molecule type" value="Genomic_DNA"/>
</dbReference>
<dbReference type="InterPro" id="IPR002347">
    <property type="entry name" value="SDR_fam"/>
</dbReference>
<accession>A0AAE1EUK0</accession>
<dbReference type="InterPro" id="IPR036291">
    <property type="entry name" value="NAD(P)-bd_dom_sf"/>
</dbReference>
<dbReference type="GO" id="GO:0016491">
    <property type="term" value="F:oxidoreductase activity"/>
    <property type="evidence" value="ECO:0007669"/>
    <property type="project" value="TreeGrafter"/>
</dbReference>
<feature type="transmembrane region" description="Helical" evidence="2">
    <location>
        <begin position="12"/>
        <end position="37"/>
    </location>
</feature>
<evidence type="ECO:0000313" key="3">
    <source>
        <dbReference type="EMBL" id="KAK3861605.1"/>
    </source>
</evidence>
<name>A0AAE1EUK0_PETCI</name>
<evidence type="ECO:0000256" key="2">
    <source>
        <dbReference type="SAM" id="Phobius"/>
    </source>
</evidence>
<dbReference type="Gene3D" id="3.40.50.720">
    <property type="entry name" value="NAD(P)-binding Rossmann-like Domain"/>
    <property type="match status" value="1"/>
</dbReference>
<dbReference type="PANTHER" id="PTHR43313:SF36">
    <property type="entry name" value="D-BETA-HYDROXYBUTYRATE DEHYDROGENASE, MITOCHONDRIAL"/>
    <property type="match status" value="1"/>
</dbReference>
<dbReference type="AlphaFoldDB" id="A0AAE1EUK0"/>
<reference evidence="3" key="1">
    <citation type="submission" date="2023-10" db="EMBL/GenBank/DDBJ databases">
        <title>Genome assemblies of two species of porcelain crab, Petrolisthes cinctipes and Petrolisthes manimaculis (Anomura: Porcellanidae).</title>
        <authorList>
            <person name="Angst P."/>
        </authorList>
    </citation>
    <scope>NUCLEOTIDE SEQUENCE</scope>
    <source>
        <strain evidence="3">PB745_01</strain>
        <tissue evidence="3">Gill</tissue>
    </source>
</reference>
<dbReference type="SUPFAM" id="SSF51735">
    <property type="entry name" value="NAD(P)-binding Rossmann-fold domains"/>
    <property type="match status" value="1"/>
</dbReference>
<dbReference type="PANTHER" id="PTHR43313">
    <property type="entry name" value="SHORT-CHAIN DEHYDROGENASE/REDUCTASE FAMILY 9C"/>
    <property type="match status" value="1"/>
</dbReference>
<proteinExistence type="inferred from homology"/>
<dbReference type="Pfam" id="PF00106">
    <property type="entry name" value="adh_short"/>
    <property type="match status" value="1"/>
</dbReference>
<protein>
    <submittedName>
        <fullName evidence="3">Uncharacterized protein</fullName>
    </submittedName>
</protein>
<evidence type="ECO:0000256" key="1">
    <source>
        <dbReference type="RuleBase" id="RU000363"/>
    </source>
</evidence>
<evidence type="ECO:0000313" key="4">
    <source>
        <dbReference type="Proteomes" id="UP001286313"/>
    </source>
</evidence>
<comment type="similarity">
    <text evidence="1">Belongs to the short-chain dehydrogenases/reductases (SDR) family.</text>
</comment>
<gene>
    <name evidence="3" type="ORF">Pcinc_032458</name>
</gene>
<keyword evidence="4" id="KW-1185">Reference proteome</keyword>
<sequence length="372" mass="41026">MVVWVGDWLGDLVFWGAVSWGASTLLLHLTPSSYFYCSSSSSSFFYYTFTAFWSVAALTIFLLPKFKVGVRGRAVLITGCDTGIGNALALHLDKMGLVVVAGVLEEAGEGAELLRREGSERLHVLQLDVTCPDQLSAAARRLPHLLPQGTLWGLVNNAGLQASGQVEWVPLHTYRRLIEVNVLGTVAATKTFLPWLRRARGRVVNISSVAGIIGSRLISPYTLTKFAVEGFSDSLRQEMRAWGVGVSVIEPGNFTAATNISTAEGVRVRAEEMWACMGEGVRRDYGRDTFQTITSLMMQNAQSGYRDVTPVVETVTAALTEWSPRARYRVVDGYYFVKVTAARYLPEWLFDLLYLGPRVTPRPLLTSYTPPS</sequence>
<keyword evidence="2" id="KW-0812">Transmembrane</keyword>
<comment type="caution">
    <text evidence="3">The sequence shown here is derived from an EMBL/GenBank/DDBJ whole genome shotgun (WGS) entry which is preliminary data.</text>
</comment>
<dbReference type="PRINTS" id="PR00080">
    <property type="entry name" value="SDRFAMILY"/>
</dbReference>
<dbReference type="PRINTS" id="PR00081">
    <property type="entry name" value="GDHRDH"/>
</dbReference>
<organism evidence="3 4">
    <name type="scientific">Petrolisthes cinctipes</name>
    <name type="common">Flat porcelain crab</name>
    <dbReference type="NCBI Taxonomy" id="88211"/>
    <lineage>
        <taxon>Eukaryota</taxon>
        <taxon>Metazoa</taxon>
        <taxon>Ecdysozoa</taxon>
        <taxon>Arthropoda</taxon>
        <taxon>Crustacea</taxon>
        <taxon>Multicrustacea</taxon>
        <taxon>Malacostraca</taxon>
        <taxon>Eumalacostraca</taxon>
        <taxon>Eucarida</taxon>
        <taxon>Decapoda</taxon>
        <taxon>Pleocyemata</taxon>
        <taxon>Anomura</taxon>
        <taxon>Galatheoidea</taxon>
        <taxon>Porcellanidae</taxon>
        <taxon>Petrolisthes</taxon>
    </lineage>
</organism>
<feature type="transmembrane region" description="Helical" evidence="2">
    <location>
        <begin position="44"/>
        <end position="63"/>
    </location>
</feature>
<keyword evidence="2" id="KW-0472">Membrane</keyword>
<dbReference type="GO" id="GO:0008202">
    <property type="term" value="P:steroid metabolic process"/>
    <property type="evidence" value="ECO:0007669"/>
    <property type="project" value="TreeGrafter"/>
</dbReference>
<keyword evidence="2" id="KW-1133">Transmembrane helix</keyword>